<dbReference type="EMBL" id="SJPX01000002">
    <property type="protein sequence ID" value="TWU55118.1"/>
    <property type="molecule type" value="Genomic_DNA"/>
</dbReference>
<dbReference type="AlphaFoldDB" id="A0A5C6F185"/>
<name>A0A5C6F185_9BACT</name>
<dbReference type="Proteomes" id="UP000317977">
    <property type="component" value="Unassembled WGS sequence"/>
</dbReference>
<sequence length="68" mass="7710">MNSDEDYDEDEFDEDDTGDDDFDYDAFVEDNFESKLTNTETKPLWRLVAVVLLIAVVGAAVLQVMAMI</sequence>
<proteinExistence type="predicted"/>
<evidence type="ECO:0000256" key="1">
    <source>
        <dbReference type="SAM" id="MobiDB-lite"/>
    </source>
</evidence>
<gene>
    <name evidence="3" type="ORF">Poly59_14140</name>
</gene>
<evidence type="ECO:0000313" key="4">
    <source>
        <dbReference type="Proteomes" id="UP000317977"/>
    </source>
</evidence>
<keyword evidence="2" id="KW-1133">Transmembrane helix</keyword>
<keyword evidence="2" id="KW-0812">Transmembrane</keyword>
<feature type="transmembrane region" description="Helical" evidence="2">
    <location>
        <begin position="44"/>
        <end position="66"/>
    </location>
</feature>
<feature type="region of interest" description="Disordered" evidence="1">
    <location>
        <begin position="1"/>
        <end position="23"/>
    </location>
</feature>
<organism evidence="3 4">
    <name type="scientific">Rubripirellula reticaptiva</name>
    <dbReference type="NCBI Taxonomy" id="2528013"/>
    <lineage>
        <taxon>Bacteria</taxon>
        <taxon>Pseudomonadati</taxon>
        <taxon>Planctomycetota</taxon>
        <taxon>Planctomycetia</taxon>
        <taxon>Pirellulales</taxon>
        <taxon>Pirellulaceae</taxon>
        <taxon>Rubripirellula</taxon>
    </lineage>
</organism>
<protein>
    <submittedName>
        <fullName evidence="3">Uncharacterized protein</fullName>
    </submittedName>
</protein>
<dbReference type="RefSeq" id="WP_146533369.1">
    <property type="nucleotide sequence ID" value="NZ_SJPX01000002.1"/>
</dbReference>
<reference evidence="3 4" key="1">
    <citation type="submission" date="2019-02" db="EMBL/GenBank/DDBJ databases">
        <title>Deep-cultivation of Planctomycetes and their phenomic and genomic characterization uncovers novel biology.</title>
        <authorList>
            <person name="Wiegand S."/>
            <person name="Jogler M."/>
            <person name="Boedeker C."/>
            <person name="Pinto D."/>
            <person name="Vollmers J."/>
            <person name="Rivas-Marin E."/>
            <person name="Kohn T."/>
            <person name="Peeters S.H."/>
            <person name="Heuer A."/>
            <person name="Rast P."/>
            <person name="Oberbeckmann S."/>
            <person name="Bunk B."/>
            <person name="Jeske O."/>
            <person name="Meyerdierks A."/>
            <person name="Storesund J.E."/>
            <person name="Kallscheuer N."/>
            <person name="Luecker S."/>
            <person name="Lage O.M."/>
            <person name="Pohl T."/>
            <person name="Merkel B.J."/>
            <person name="Hornburger P."/>
            <person name="Mueller R.-W."/>
            <person name="Bruemmer F."/>
            <person name="Labrenz M."/>
            <person name="Spormann A.M."/>
            <person name="Op Den Camp H."/>
            <person name="Overmann J."/>
            <person name="Amann R."/>
            <person name="Jetten M.S.M."/>
            <person name="Mascher T."/>
            <person name="Medema M.H."/>
            <person name="Devos D.P."/>
            <person name="Kaster A.-K."/>
            <person name="Ovreas L."/>
            <person name="Rohde M."/>
            <person name="Galperin M.Y."/>
            <person name="Jogler C."/>
        </authorList>
    </citation>
    <scope>NUCLEOTIDE SEQUENCE [LARGE SCALE GENOMIC DNA]</scope>
    <source>
        <strain evidence="3 4">Poly59</strain>
    </source>
</reference>
<comment type="caution">
    <text evidence="3">The sequence shown here is derived from an EMBL/GenBank/DDBJ whole genome shotgun (WGS) entry which is preliminary data.</text>
</comment>
<keyword evidence="2" id="KW-0472">Membrane</keyword>
<accession>A0A5C6F185</accession>
<evidence type="ECO:0000256" key="2">
    <source>
        <dbReference type="SAM" id="Phobius"/>
    </source>
</evidence>
<keyword evidence="4" id="KW-1185">Reference proteome</keyword>
<evidence type="ECO:0000313" key="3">
    <source>
        <dbReference type="EMBL" id="TWU55118.1"/>
    </source>
</evidence>